<sequence>MKTRPYIILTPTYCVSAGVRVMHQLCHELNTIGFDARLMLTSNLSPPGQPLLNPALNTPTINQDFNEEWWAAMNEDCIVIYPDSIRGNPLNAKRYVMYILGTETQPAPDDEFRVYYSRSYRFDKRKSAPVLFYFPVDLSLFNTRNAPERTQDMLWLGKGSRFCTEKPANVVDITYQWPATRPELAEQLRKTRYMYSYDALSCTNNEAVLCGAIVILKHVSYHDMKWTREDMEYYELGTGGMAFGDSPAEIDRAIRTADEAQARARYAVATFRHDLLKFADQTQSHFIL</sequence>
<reference evidence="1 2" key="1">
    <citation type="submission" date="2019-11" db="EMBL/GenBank/DDBJ databases">
        <title>Novel species isolated from a subtropical stream in China.</title>
        <authorList>
            <person name="Lu H."/>
        </authorList>
    </citation>
    <scope>NUCLEOTIDE SEQUENCE [LARGE SCALE GENOMIC DNA]</scope>
    <source>
        <strain evidence="1 2">FT92W</strain>
    </source>
</reference>
<evidence type="ECO:0000313" key="1">
    <source>
        <dbReference type="EMBL" id="MRV75823.1"/>
    </source>
</evidence>
<gene>
    <name evidence="1" type="ORF">GJ700_29340</name>
</gene>
<accession>A0A7X2ITP4</accession>
<comment type="caution">
    <text evidence="1">The sequence shown here is derived from an EMBL/GenBank/DDBJ whole genome shotgun (WGS) entry which is preliminary data.</text>
</comment>
<proteinExistence type="predicted"/>
<evidence type="ECO:0008006" key="3">
    <source>
        <dbReference type="Google" id="ProtNLM"/>
    </source>
</evidence>
<dbReference type="EMBL" id="WKJJ01000024">
    <property type="protein sequence ID" value="MRV75823.1"/>
    <property type="molecule type" value="Genomic_DNA"/>
</dbReference>
<dbReference type="Proteomes" id="UP000446768">
    <property type="component" value="Unassembled WGS sequence"/>
</dbReference>
<dbReference type="AlphaFoldDB" id="A0A7X2ITP4"/>
<name>A0A7X2ITP4_9BURK</name>
<protein>
    <recommendedName>
        <fullName evidence="3">Glycosyltransferase family 1 protein</fullName>
    </recommendedName>
</protein>
<keyword evidence="2" id="KW-1185">Reference proteome</keyword>
<dbReference type="RefSeq" id="WP_154380731.1">
    <property type="nucleotide sequence ID" value="NZ_WKJJ01000024.1"/>
</dbReference>
<organism evidence="1 2">
    <name type="scientific">Pseudoduganella rivuli</name>
    <dbReference type="NCBI Taxonomy" id="2666085"/>
    <lineage>
        <taxon>Bacteria</taxon>
        <taxon>Pseudomonadati</taxon>
        <taxon>Pseudomonadota</taxon>
        <taxon>Betaproteobacteria</taxon>
        <taxon>Burkholderiales</taxon>
        <taxon>Oxalobacteraceae</taxon>
        <taxon>Telluria group</taxon>
        <taxon>Pseudoduganella</taxon>
    </lineage>
</organism>
<evidence type="ECO:0000313" key="2">
    <source>
        <dbReference type="Proteomes" id="UP000446768"/>
    </source>
</evidence>